<dbReference type="Pfam" id="PF11218">
    <property type="entry name" value="DUF3011"/>
    <property type="match status" value="1"/>
</dbReference>
<dbReference type="Proteomes" id="UP001429984">
    <property type="component" value="Unassembled WGS sequence"/>
</dbReference>
<dbReference type="RefSeq" id="WP_194932279.1">
    <property type="nucleotide sequence ID" value="NZ_JADLZT010000010.1"/>
</dbReference>
<protein>
    <submittedName>
        <fullName evidence="1">DUF3011 domain-containing protein</fullName>
    </submittedName>
</protein>
<reference evidence="1 2" key="1">
    <citation type="submission" date="2020-11" db="EMBL/GenBank/DDBJ databases">
        <title>Draft Genome Sequence and Secondary Metabolite Biosynthetic Potential of the Lysobacter niastensis Type strain DSM 18481.</title>
        <authorList>
            <person name="Turrini P."/>
            <person name="Artuso I."/>
            <person name="Tescari M."/>
            <person name="Lugli G.A."/>
            <person name="Frangipani E."/>
            <person name="Ventura M."/>
            <person name="Visca P."/>
        </authorList>
    </citation>
    <scope>NUCLEOTIDE SEQUENCE [LARGE SCALE GENOMIC DNA]</scope>
    <source>
        <strain evidence="1 2">DSM 18481</strain>
    </source>
</reference>
<name>A0ABS0B9L8_9GAMM</name>
<sequence length="147" mass="16061">MTTRWKHTGWAFGLTLLTIPAAAHIGRDERAFAERRPMQAAAPLMLADATSGRMLIGLTIVSPQEQASDAPLPEPASLGYPASRNAVLCHSDDHGYRECMTPFHGRVSVSREVSSTRCIENRNWGWREGAVWVDQGCGAVFVRVGAN</sequence>
<keyword evidence="2" id="KW-1185">Reference proteome</keyword>
<proteinExistence type="predicted"/>
<gene>
    <name evidence="1" type="ORF">IU514_16760</name>
</gene>
<dbReference type="EMBL" id="JADLZT010000010">
    <property type="protein sequence ID" value="MBF6025685.1"/>
    <property type="molecule type" value="Genomic_DNA"/>
</dbReference>
<evidence type="ECO:0000313" key="1">
    <source>
        <dbReference type="EMBL" id="MBF6025685.1"/>
    </source>
</evidence>
<organism evidence="1 2">
    <name type="scientific">Lysobacter niastensis</name>
    <dbReference type="NCBI Taxonomy" id="380629"/>
    <lineage>
        <taxon>Bacteria</taxon>
        <taxon>Pseudomonadati</taxon>
        <taxon>Pseudomonadota</taxon>
        <taxon>Gammaproteobacteria</taxon>
        <taxon>Lysobacterales</taxon>
        <taxon>Lysobacteraceae</taxon>
        <taxon>Lysobacter</taxon>
    </lineage>
</organism>
<dbReference type="InterPro" id="IPR021381">
    <property type="entry name" value="DUF3011"/>
</dbReference>
<comment type="caution">
    <text evidence="1">The sequence shown here is derived from an EMBL/GenBank/DDBJ whole genome shotgun (WGS) entry which is preliminary data.</text>
</comment>
<evidence type="ECO:0000313" key="2">
    <source>
        <dbReference type="Proteomes" id="UP001429984"/>
    </source>
</evidence>
<accession>A0ABS0B9L8</accession>